<sequence length="307" mass="32829">MAGKLICLVTGAGSGFGALTVRALAKRGHTVFAGMRSLSPSNALAMEHLDSLKAFCAENKVHIEAVEQDVVSTESVNTSVRQVLARTGGRLDVVVHNAGHMVYGPAEAFTPEQLAEMYDVNTLGTQRLNRAVLPLMRKQKKGCLVWVGSSSTWGAVPPFLGPYFAAKAGLDGMATTYQVELSQFGIESTIILPGAFTKGTEHFKTAGLPADQDVLAAYRAPDSPYYGIEDKALNGLAGLEPPDADASVVAEKIADVIEMPHGARPRRVYHDPADDGSETVSAVREQILKYRTEKIGIGELLHVLKQS</sequence>
<comment type="caution">
    <text evidence="1">The sequence shown here is derived from an EMBL/GenBank/DDBJ whole genome shotgun (WGS) entry which is preliminary data.</text>
</comment>
<keyword evidence="2" id="KW-1185">Reference proteome</keyword>
<proteinExistence type="predicted"/>
<dbReference type="InterPro" id="IPR036291">
    <property type="entry name" value="NAD(P)-bd_dom_sf"/>
</dbReference>
<dbReference type="Pfam" id="PF00106">
    <property type="entry name" value="adh_short"/>
    <property type="match status" value="1"/>
</dbReference>
<evidence type="ECO:0008006" key="3">
    <source>
        <dbReference type="Google" id="ProtNLM"/>
    </source>
</evidence>
<dbReference type="InterPro" id="IPR002347">
    <property type="entry name" value="SDR_fam"/>
</dbReference>
<dbReference type="Gene3D" id="3.40.50.720">
    <property type="entry name" value="NAD(P)-binding Rossmann-like Domain"/>
    <property type="match status" value="1"/>
</dbReference>
<dbReference type="InterPro" id="IPR051911">
    <property type="entry name" value="SDR_oxidoreductase"/>
</dbReference>
<name>A0ABR3XXT0_9PEZI</name>
<dbReference type="CDD" id="cd05374">
    <property type="entry name" value="17beta-HSD-like_SDR_c"/>
    <property type="match status" value="1"/>
</dbReference>
<gene>
    <name evidence="1" type="ORF">VTK73DRAFT_4988</name>
</gene>
<dbReference type="PANTHER" id="PTHR43976">
    <property type="entry name" value="SHORT CHAIN DEHYDROGENASE"/>
    <property type="match status" value="1"/>
</dbReference>
<dbReference type="EMBL" id="JAZHXJ010000028">
    <property type="protein sequence ID" value="KAL1880818.1"/>
    <property type="molecule type" value="Genomic_DNA"/>
</dbReference>
<dbReference type="PANTHER" id="PTHR43976:SF9">
    <property type="entry name" value="OXIDOREDUCTASE"/>
    <property type="match status" value="1"/>
</dbReference>
<evidence type="ECO:0000313" key="2">
    <source>
        <dbReference type="Proteomes" id="UP001586593"/>
    </source>
</evidence>
<organism evidence="1 2">
    <name type="scientific">Phialemonium thermophilum</name>
    <dbReference type="NCBI Taxonomy" id="223376"/>
    <lineage>
        <taxon>Eukaryota</taxon>
        <taxon>Fungi</taxon>
        <taxon>Dikarya</taxon>
        <taxon>Ascomycota</taxon>
        <taxon>Pezizomycotina</taxon>
        <taxon>Sordariomycetes</taxon>
        <taxon>Sordariomycetidae</taxon>
        <taxon>Cephalothecales</taxon>
        <taxon>Cephalothecaceae</taxon>
        <taxon>Phialemonium</taxon>
    </lineage>
</organism>
<dbReference type="Proteomes" id="UP001586593">
    <property type="component" value="Unassembled WGS sequence"/>
</dbReference>
<dbReference type="PRINTS" id="PR00081">
    <property type="entry name" value="GDHRDH"/>
</dbReference>
<accession>A0ABR3XXT0</accession>
<reference evidence="1 2" key="1">
    <citation type="journal article" date="2024" name="Commun. Biol.">
        <title>Comparative genomic analysis of thermophilic fungi reveals convergent evolutionary adaptations and gene losses.</title>
        <authorList>
            <person name="Steindorff A.S."/>
            <person name="Aguilar-Pontes M.V."/>
            <person name="Robinson A.J."/>
            <person name="Andreopoulos B."/>
            <person name="LaButti K."/>
            <person name="Kuo A."/>
            <person name="Mondo S."/>
            <person name="Riley R."/>
            <person name="Otillar R."/>
            <person name="Haridas S."/>
            <person name="Lipzen A."/>
            <person name="Grimwood J."/>
            <person name="Schmutz J."/>
            <person name="Clum A."/>
            <person name="Reid I.D."/>
            <person name="Moisan M.C."/>
            <person name="Butler G."/>
            <person name="Nguyen T.T.M."/>
            <person name="Dewar K."/>
            <person name="Conant G."/>
            <person name="Drula E."/>
            <person name="Henrissat B."/>
            <person name="Hansel C."/>
            <person name="Singer S."/>
            <person name="Hutchinson M.I."/>
            <person name="de Vries R.P."/>
            <person name="Natvig D.O."/>
            <person name="Powell A.J."/>
            <person name="Tsang A."/>
            <person name="Grigoriev I.V."/>
        </authorList>
    </citation>
    <scope>NUCLEOTIDE SEQUENCE [LARGE SCALE GENOMIC DNA]</scope>
    <source>
        <strain evidence="1 2">ATCC 24622</strain>
    </source>
</reference>
<protein>
    <recommendedName>
        <fullName evidence="3">NADP-dependent 3-hydroxy acid dehydrogenase YdfG</fullName>
    </recommendedName>
</protein>
<evidence type="ECO:0000313" key="1">
    <source>
        <dbReference type="EMBL" id="KAL1880818.1"/>
    </source>
</evidence>
<dbReference type="SUPFAM" id="SSF51735">
    <property type="entry name" value="NAD(P)-binding Rossmann-fold domains"/>
    <property type="match status" value="1"/>
</dbReference>